<feature type="transmembrane region" description="Helical" evidence="8">
    <location>
        <begin position="135"/>
        <end position="157"/>
    </location>
</feature>
<dbReference type="PANTHER" id="PTHR21143:SF104">
    <property type="entry name" value="GUSTATORY RECEPTOR 8A-RELATED"/>
    <property type="match status" value="1"/>
</dbReference>
<name>A0AA38M9I3_9CUCU</name>
<evidence type="ECO:0000256" key="1">
    <source>
        <dbReference type="ARBA" id="ARBA00004651"/>
    </source>
</evidence>
<keyword evidence="10" id="KW-1185">Reference proteome</keyword>
<keyword evidence="4 8" id="KW-1133">Transmembrane helix</keyword>
<feature type="transmembrane region" description="Helical" evidence="8">
    <location>
        <begin position="12"/>
        <end position="31"/>
    </location>
</feature>
<comment type="caution">
    <text evidence="9">The sequence shown here is derived from an EMBL/GenBank/DDBJ whole genome shotgun (WGS) entry which is preliminary data.</text>
</comment>
<dbReference type="PANTHER" id="PTHR21143">
    <property type="entry name" value="INVERTEBRATE GUSTATORY RECEPTOR"/>
    <property type="match status" value="1"/>
</dbReference>
<feature type="transmembrane region" description="Helical" evidence="8">
    <location>
        <begin position="79"/>
        <end position="97"/>
    </location>
</feature>
<keyword evidence="3 8" id="KW-0812">Transmembrane</keyword>
<dbReference type="GO" id="GO:0030425">
    <property type="term" value="C:dendrite"/>
    <property type="evidence" value="ECO:0007669"/>
    <property type="project" value="TreeGrafter"/>
</dbReference>
<feature type="transmembrane region" description="Helical" evidence="8">
    <location>
        <begin position="169"/>
        <end position="191"/>
    </location>
</feature>
<keyword evidence="6 8" id="KW-0675">Receptor</keyword>
<dbReference type="Proteomes" id="UP001168821">
    <property type="component" value="Unassembled WGS sequence"/>
</dbReference>
<dbReference type="GO" id="GO:0008049">
    <property type="term" value="P:male courtship behavior"/>
    <property type="evidence" value="ECO:0007669"/>
    <property type="project" value="TreeGrafter"/>
</dbReference>
<protein>
    <recommendedName>
        <fullName evidence="8">Gustatory receptor</fullName>
    </recommendedName>
</protein>
<comment type="subcellular location">
    <subcellularLocation>
        <location evidence="1 8">Cell membrane</location>
        <topology evidence="1 8">Multi-pass membrane protein</topology>
    </subcellularLocation>
</comment>
<dbReference type="GO" id="GO:0050909">
    <property type="term" value="P:sensory perception of taste"/>
    <property type="evidence" value="ECO:0007669"/>
    <property type="project" value="InterPro"/>
</dbReference>
<dbReference type="GO" id="GO:0007165">
    <property type="term" value="P:signal transduction"/>
    <property type="evidence" value="ECO:0007669"/>
    <property type="project" value="UniProtKB-KW"/>
</dbReference>
<evidence type="ECO:0000256" key="4">
    <source>
        <dbReference type="ARBA" id="ARBA00022989"/>
    </source>
</evidence>
<comment type="function">
    <text evidence="8">Gustatory receptor which mediates acceptance or avoidance behavior, depending on its substrates.</text>
</comment>
<evidence type="ECO:0000256" key="5">
    <source>
        <dbReference type="ARBA" id="ARBA00023136"/>
    </source>
</evidence>
<evidence type="ECO:0000313" key="9">
    <source>
        <dbReference type="EMBL" id="KAJ3648129.1"/>
    </source>
</evidence>
<accession>A0AA38M9I3</accession>
<evidence type="ECO:0000313" key="10">
    <source>
        <dbReference type="Proteomes" id="UP001168821"/>
    </source>
</evidence>
<evidence type="ECO:0000256" key="3">
    <source>
        <dbReference type="ARBA" id="ARBA00022692"/>
    </source>
</evidence>
<organism evidence="9 10">
    <name type="scientific">Zophobas morio</name>
    <dbReference type="NCBI Taxonomy" id="2755281"/>
    <lineage>
        <taxon>Eukaryota</taxon>
        <taxon>Metazoa</taxon>
        <taxon>Ecdysozoa</taxon>
        <taxon>Arthropoda</taxon>
        <taxon>Hexapoda</taxon>
        <taxon>Insecta</taxon>
        <taxon>Pterygota</taxon>
        <taxon>Neoptera</taxon>
        <taxon>Endopterygota</taxon>
        <taxon>Coleoptera</taxon>
        <taxon>Polyphaga</taxon>
        <taxon>Cucujiformia</taxon>
        <taxon>Tenebrionidae</taxon>
        <taxon>Zophobas</taxon>
    </lineage>
</organism>
<evidence type="ECO:0000256" key="8">
    <source>
        <dbReference type="RuleBase" id="RU363108"/>
    </source>
</evidence>
<dbReference type="GO" id="GO:0007635">
    <property type="term" value="P:chemosensory behavior"/>
    <property type="evidence" value="ECO:0007669"/>
    <property type="project" value="TreeGrafter"/>
</dbReference>
<dbReference type="InterPro" id="IPR013604">
    <property type="entry name" value="7TM_chemorcpt"/>
</dbReference>
<dbReference type="EMBL" id="JALNTZ010000006">
    <property type="protein sequence ID" value="KAJ3648129.1"/>
    <property type="molecule type" value="Genomic_DNA"/>
</dbReference>
<sequence length="378" mass="44503">MNFRRSIKDITFIKYMFLFLNLSLVTPWYDFDRNSSYKPKLQKAYGTILLSGALLRLTYLTLDVKNLRYVSNLSISESFTWFCTYGILTWMTCLAIFRSCFLDARNWKVIFTNLSYIDKSLKNVGKEETNFLKNFYFTFFLKQLVFFVGTCAGQYVWADLMQLSILKVIIPTCMFECYYEFFLIIVINALVQSFKSRYQDLNRRVLIVFQETKTVQKWRALAQDYRILGETVDVFNKMFGWQIVLMMFHFGLEMVTTLYFNFRVLVGKGNANLIGRLGNFGLWIWMLCSFLSIVLPIHDTHKESRKFIGLLYKMQDYFEEGSMEMGALNRLISYSKNFVPKFNGAGFFSINRAIIFSVLANVGMYVIIMFQIDYSEVN</sequence>
<keyword evidence="5 8" id="KW-0472">Membrane</keyword>
<dbReference type="AlphaFoldDB" id="A0AA38M9I3"/>
<gene>
    <name evidence="9" type="ORF">Zmor_019959</name>
</gene>
<dbReference type="GO" id="GO:0030424">
    <property type="term" value="C:axon"/>
    <property type="evidence" value="ECO:0007669"/>
    <property type="project" value="TreeGrafter"/>
</dbReference>
<evidence type="ECO:0000256" key="2">
    <source>
        <dbReference type="ARBA" id="ARBA00022475"/>
    </source>
</evidence>
<feature type="transmembrane region" description="Helical" evidence="8">
    <location>
        <begin position="353"/>
        <end position="372"/>
    </location>
</feature>
<dbReference type="Pfam" id="PF08395">
    <property type="entry name" value="7tm_7"/>
    <property type="match status" value="1"/>
</dbReference>
<keyword evidence="2 8" id="KW-1003">Cell membrane</keyword>
<feature type="transmembrane region" description="Helical" evidence="8">
    <location>
        <begin position="239"/>
        <end position="260"/>
    </location>
</feature>
<feature type="transmembrane region" description="Helical" evidence="8">
    <location>
        <begin position="280"/>
        <end position="297"/>
    </location>
</feature>
<proteinExistence type="inferred from homology"/>
<evidence type="ECO:0000256" key="6">
    <source>
        <dbReference type="ARBA" id="ARBA00023170"/>
    </source>
</evidence>
<dbReference type="GO" id="GO:0005886">
    <property type="term" value="C:plasma membrane"/>
    <property type="evidence" value="ECO:0007669"/>
    <property type="project" value="UniProtKB-SubCell"/>
</dbReference>
<reference evidence="9" key="1">
    <citation type="journal article" date="2023" name="G3 (Bethesda)">
        <title>Whole genome assemblies of Zophobas morio and Tenebrio molitor.</title>
        <authorList>
            <person name="Kaur S."/>
            <person name="Stinson S.A."/>
            <person name="diCenzo G.C."/>
        </authorList>
    </citation>
    <scope>NUCLEOTIDE SEQUENCE</scope>
    <source>
        <strain evidence="9">QUZm001</strain>
    </source>
</reference>
<comment type="similarity">
    <text evidence="8">Belongs to the insect chemoreceptor superfamily. Gustatory receptor (GR) family.</text>
</comment>
<keyword evidence="7 8" id="KW-0807">Transducer</keyword>
<dbReference type="GO" id="GO:0043025">
    <property type="term" value="C:neuronal cell body"/>
    <property type="evidence" value="ECO:0007669"/>
    <property type="project" value="TreeGrafter"/>
</dbReference>
<evidence type="ECO:0000256" key="7">
    <source>
        <dbReference type="ARBA" id="ARBA00023224"/>
    </source>
</evidence>